<dbReference type="SUPFAM" id="SSF53850">
    <property type="entry name" value="Periplasmic binding protein-like II"/>
    <property type="match status" value="2"/>
</dbReference>
<evidence type="ECO:0000256" key="2">
    <source>
        <dbReference type="ARBA" id="ARBA00022448"/>
    </source>
</evidence>
<dbReference type="AlphaFoldDB" id="A0A9D1E6U8"/>
<evidence type="ECO:0000259" key="5">
    <source>
        <dbReference type="Pfam" id="PF00496"/>
    </source>
</evidence>
<organism evidence="6 7">
    <name type="scientific">Candidatus Coproplasma avicola</name>
    <dbReference type="NCBI Taxonomy" id="2840744"/>
    <lineage>
        <taxon>Bacteria</taxon>
        <taxon>Bacillati</taxon>
        <taxon>Bacillota</taxon>
        <taxon>Clostridia</taxon>
        <taxon>Eubacteriales</taxon>
        <taxon>Candidatus Coproplasma</taxon>
    </lineage>
</organism>
<name>A0A9D1E6U8_9FIRM</name>
<dbReference type="InterPro" id="IPR039424">
    <property type="entry name" value="SBP_5"/>
</dbReference>
<protein>
    <recommendedName>
        <fullName evidence="5">Solute-binding protein family 5 domain-containing protein</fullName>
    </recommendedName>
</protein>
<evidence type="ECO:0000313" key="7">
    <source>
        <dbReference type="Proteomes" id="UP000823913"/>
    </source>
</evidence>
<dbReference type="PANTHER" id="PTHR30290:SF9">
    <property type="entry name" value="OLIGOPEPTIDE-BINDING PROTEIN APPA"/>
    <property type="match status" value="1"/>
</dbReference>
<comment type="similarity">
    <text evidence="1">Belongs to the bacterial solute-binding protein 5 family.</text>
</comment>
<reference evidence="6" key="2">
    <citation type="journal article" date="2021" name="PeerJ">
        <title>Extensive microbial diversity within the chicken gut microbiome revealed by metagenomics and culture.</title>
        <authorList>
            <person name="Gilroy R."/>
            <person name="Ravi A."/>
            <person name="Getino M."/>
            <person name="Pursley I."/>
            <person name="Horton D.L."/>
            <person name="Alikhan N.F."/>
            <person name="Baker D."/>
            <person name="Gharbi K."/>
            <person name="Hall N."/>
            <person name="Watson M."/>
            <person name="Adriaenssens E.M."/>
            <person name="Foster-Nyarko E."/>
            <person name="Jarju S."/>
            <person name="Secka A."/>
            <person name="Antonio M."/>
            <person name="Oren A."/>
            <person name="Chaudhuri R.R."/>
            <person name="La Ragione R."/>
            <person name="Hildebrand F."/>
            <person name="Pallen M.J."/>
        </authorList>
    </citation>
    <scope>NUCLEOTIDE SEQUENCE</scope>
    <source>
        <strain evidence="6">ChiW16-3235</strain>
    </source>
</reference>
<evidence type="ECO:0000256" key="4">
    <source>
        <dbReference type="SAM" id="SignalP"/>
    </source>
</evidence>
<dbReference type="Proteomes" id="UP000823913">
    <property type="component" value="Unassembled WGS sequence"/>
</dbReference>
<dbReference type="GO" id="GO:1904680">
    <property type="term" value="F:peptide transmembrane transporter activity"/>
    <property type="evidence" value="ECO:0007669"/>
    <property type="project" value="TreeGrafter"/>
</dbReference>
<keyword evidence="3 4" id="KW-0732">Signal</keyword>
<dbReference type="EMBL" id="DVHK01000093">
    <property type="protein sequence ID" value="HIR67291.1"/>
    <property type="molecule type" value="Genomic_DNA"/>
</dbReference>
<dbReference type="Gene3D" id="3.10.105.10">
    <property type="entry name" value="Dipeptide-binding Protein, Domain 3"/>
    <property type="match status" value="1"/>
</dbReference>
<dbReference type="Gene3D" id="3.40.190.10">
    <property type="entry name" value="Periplasmic binding protein-like II"/>
    <property type="match status" value="2"/>
</dbReference>
<dbReference type="PANTHER" id="PTHR30290">
    <property type="entry name" value="PERIPLASMIC BINDING COMPONENT OF ABC TRANSPORTER"/>
    <property type="match status" value="1"/>
</dbReference>
<proteinExistence type="inferred from homology"/>
<reference evidence="6" key="1">
    <citation type="submission" date="2020-10" db="EMBL/GenBank/DDBJ databases">
        <authorList>
            <person name="Gilroy R."/>
        </authorList>
    </citation>
    <scope>NUCLEOTIDE SEQUENCE</scope>
    <source>
        <strain evidence="6">ChiW16-3235</strain>
    </source>
</reference>
<comment type="caution">
    <text evidence="6">The sequence shown here is derived from an EMBL/GenBank/DDBJ whole genome shotgun (WGS) entry which is preliminary data.</text>
</comment>
<dbReference type="Pfam" id="PF00496">
    <property type="entry name" value="SBP_bac_5"/>
    <property type="match status" value="1"/>
</dbReference>
<keyword evidence="2" id="KW-0813">Transport</keyword>
<evidence type="ECO:0000256" key="1">
    <source>
        <dbReference type="ARBA" id="ARBA00005695"/>
    </source>
</evidence>
<dbReference type="GO" id="GO:0015833">
    <property type="term" value="P:peptide transport"/>
    <property type="evidence" value="ECO:0007669"/>
    <property type="project" value="TreeGrafter"/>
</dbReference>
<sequence>MKSKWLKVACAGMVVALALPFVPACGGSTISNEDTVLNLSTGDLDGVFNPFFATSAYDSAIVGQTQISMLGSDDAGENVTYGVNEPVVTLDYNETSYRADGTPTPDGSSNGYTVYQLVLKNDILFSDGQPLTAHDVLFNLYMYLDPNYTGSSTLYSTDIQGLAAYQAQDPNATDDSLDSINSTYSTLAGLRANAVSAYVNPNLSGSVWRNYVSTYNTNRLNLFQTFDEENEGADLASQYVEYGEEDIQEDIQAVKDQFREDLGTVYNGIDMTTYQEDYPFDSSQTWQGFFYEIGLIQRQYRTVGGVIIYDRDENGKYIIDWMGNENLSFTNDAAGRSAAIEFAYEALCADDSSVSNILSNAYTSTGDNMQTTFAAEDREYYYGAVREYNGGRNMVESISGIKILDASEFDGETQYAEGEYDMLQITINGVDPRAKWNFAFTVAPMHYYTTPELNAAAMADENYEANFGVEYSSQSFMDYVRSRNSVPVGAGVYQASTINDQTLLWEVDENGNQTQASQDSWQTVSDGFNSNNIVYLIRNDNYVTTGGNQQEVYNARIKHVQYKVISSAQIMTSLQGGSVDFADPQATTDNSNTVASTPSLSEVTVQSAGYGYIGFNASFIPNIYIRRALMTVMNIDLVQSYYPERFSEPVYRCFSTTSWVYNNDQGVREWNPESYYGYDGTFETARELLYDGGCTYQNNRWYDEDGQPLEFTFTIAGDTRDHPATNTFLNAINILEANGISATLVTDARALYKLASGGLAIWAAAWSSSVDPDMYQVYHSESRATSVLNWGYDAILEAPAEYPIETNIMSQLDALIEEGREYTAQSSRRGIYREASDLVMELAVELPIYQRSDMYVYNNTKIDGSTLYGQPTPYASPLSEIWKVSFIEG</sequence>
<gene>
    <name evidence="6" type="ORF">IAB94_04525</name>
</gene>
<feature type="chain" id="PRO_5038933256" description="Solute-binding protein family 5 domain-containing protein" evidence="4">
    <location>
        <begin position="27"/>
        <end position="889"/>
    </location>
</feature>
<feature type="signal peptide" evidence="4">
    <location>
        <begin position="1"/>
        <end position="26"/>
    </location>
</feature>
<evidence type="ECO:0000313" key="6">
    <source>
        <dbReference type="EMBL" id="HIR67291.1"/>
    </source>
</evidence>
<accession>A0A9D1E6U8</accession>
<dbReference type="InterPro" id="IPR000914">
    <property type="entry name" value="SBP_5_dom"/>
</dbReference>
<evidence type="ECO:0000256" key="3">
    <source>
        <dbReference type="ARBA" id="ARBA00022729"/>
    </source>
</evidence>
<feature type="domain" description="Solute-binding protein family 5" evidence="5">
    <location>
        <begin position="528"/>
        <end position="780"/>
    </location>
</feature>